<sequence>MTADPQFPGPPPRGRPPLPPRPPGPPAPYRAGPSHGRPHPGPDGYGPRPPALPSGPPGRRGGVGPPAGPHPTEALPGSRRAPRRGDAGSRRGLSSGAGEPPRADEHPAARAPGRRADRRRAEEGQRRARRRTPGPDVDGAGARLVRGLAGVLAGGLVVLALGLVAVEWAAGNSGVPGPGSGAIVAHVGAAVVAVVGQVVADRRRDRTGLLAALGVVVTASLVLGFGWFL</sequence>
<dbReference type="GeneID" id="98051911"/>
<evidence type="ECO:0000256" key="2">
    <source>
        <dbReference type="SAM" id="Phobius"/>
    </source>
</evidence>
<evidence type="ECO:0000313" key="4">
    <source>
        <dbReference type="Proteomes" id="UP000549695"/>
    </source>
</evidence>
<feature type="transmembrane region" description="Helical" evidence="2">
    <location>
        <begin position="148"/>
        <end position="170"/>
    </location>
</feature>
<feature type="transmembrane region" description="Helical" evidence="2">
    <location>
        <begin position="182"/>
        <end position="200"/>
    </location>
</feature>
<reference evidence="3 4" key="1">
    <citation type="submission" date="2020-07" db="EMBL/GenBank/DDBJ databases">
        <title>Sequencing the genomes of 1000 actinobacteria strains.</title>
        <authorList>
            <person name="Klenk H.-P."/>
        </authorList>
    </citation>
    <scope>NUCLEOTIDE SEQUENCE [LARGE SCALE GENOMIC DNA]</scope>
    <source>
        <strain evidence="3 4">DSM 44749</strain>
    </source>
</reference>
<evidence type="ECO:0000313" key="3">
    <source>
        <dbReference type="EMBL" id="NYG01850.1"/>
    </source>
</evidence>
<evidence type="ECO:0000256" key="1">
    <source>
        <dbReference type="SAM" id="MobiDB-lite"/>
    </source>
</evidence>
<dbReference type="EMBL" id="JACCCZ010000001">
    <property type="protein sequence ID" value="NYG01850.1"/>
    <property type="molecule type" value="Genomic_DNA"/>
</dbReference>
<proteinExistence type="predicted"/>
<accession>A0A852W0J1</accession>
<name>A0A852W0J1_PSEA5</name>
<keyword evidence="2" id="KW-0812">Transmembrane</keyword>
<dbReference type="RefSeq" id="WP_179760985.1">
    <property type="nucleotide sequence ID" value="NZ_BAAAJZ010000001.1"/>
</dbReference>
<protein>
    <submittedName>
        <fullName evidence="3">Uncharacterized protein</fullName>
    </submittedName>
</protein>
<feature type="compositionally biased region" description="Pro residues" evidence="1">
    <location>
        <begin position="47"/>
        <end position="56"/>
    </location>
</feature>
<dbReference type="AlphaFoldDB" id="A0A852W0J1"/>
<keyword evidence="2" id="KW-0472">Membrane</keyword>
<gene>
    <name evidence="3" type="ORF">HDA37_002135</name>
</gene>
<keyword evidence="2" id="KW-1133">Transmembrane helix</keyword>
<feature type="transmembrane region" description="Helical" evidence="2">
    <location>
        <begin position="207"/>
        <end position="228"/>
    </location>
</feature>
<feature type="region of interest" description="Disordered" evidence="1">
    <location>
        <begin position="1"/>
        <end position="141"/>
    </location>
</feature>
<dbReference type="Proteomes" id="UP000549695">
    <property type="component" value="Unassembled WGS sequence"/>
</dbReference>
<organism evidence="3 4">
    <name type="scientific">Pseudonocardia alni</name>
    <name type="common">Amycolata alni</name>
    <dbReference type="NCBI Taxonomy" id="33907"/>
    <lineage>
        <taxon>Bacteria</taxon>
        <taxon>Bacillati</taxon>
        <taxon>Actinomycetota</taxon>
        <taxon>Actinomycetes</taxon>
        <taxon>Pseudonocardiales</taxon>
        <taxon>Pseudonocardiaceae</taxon>
        <taxon>Pseudonocardia</taxon>
    </lineage>
</organism>
<keyword evidence="4" id="KW-1185">Reference proteome</keyword>
<comment type="caution">
    <text evidence="3">The sequence shown here is derived from an EMBL/GenBank/DDBJ whole genome shotgun (WGS) entry which is preliminary data.</text>
</comment>
<feature type="compositionally biased region" description="Pro residues" evidence="1">
    <location>
        <begin position="7"/>
        <end position="28"/>
    </location>
</feature>